<dbReference type="GO" id="GO:0004674">
    <property type="term" value="F:protein serine/threonine kinase activity"/>
    <property type="evidence" value="ECO:0007669"/>
    <property type="project" value="TreeGrafter"/>
</dbReference>
<feature type="domain" description="Protein kinase" evidence="1">
    <location>
        <begin position="1"/>
        <end position="243"/>
    </location>
</feature>
<organism evidence="2 3">
    <name type="scientific">Rhizoclosmatium globosum</name>
    <dbReference type="NCBI Taxonomy" id="329046"/>
    <lineage>
        <taxon>Eukaryota</taxon>
        <taxon>Fungi</taxon>
        <taxon>Fungi incertae sedis</taxon>
        <taxon>Chytridiomycota</taxon>
        <taxon>Chytridiomycota incertae sedis</taxon>
        <taxon>Chytridiomycetes</taxon>
        <taxon>Chytridiales</taxon>
        <taxon>Chytriomycetaceae</taxon>
        <taxon>Rhizoclosmatium</taxon>
    </lineage>
</organism>
<dbReference type="AlphaFoldDB" id="A0A1Y2C1A9"/>
<name>A0A1Y2C1A9_9FUNG</name>
<evidence type="ECO:0000313" key="2">
    <source>
        <dbReference type="EMBL" id="ORY40810.1"/>
    </source>
</evidence>
<reference evidence="2 3" key="1">
    <citation type="submission" date="2016-07" db="EMBL/GenBank/DDBJ databases">
        <title>Pervasive Adenine N6-methylation of Active Genes in Fungi.</title>
        <authorList>
            <consortium name="DOE Joint Genome Institute"/>
            <person name="Mondo S.J."/>
            <person name="Dannebaum R.O."/>
            <person name="Kuo R.C."/>
            <person name="Labutti K."/>
            <person name="Haridas S."/>
            <person name="Kuo A."/>
            <person name="Salamov A."/>
            <person name="Ahrendt S.R."/>
            <person name="Lipzen A."/>
            <person name="Sullivan W."/>
            <person name="Andreopoulos W.B."/>
            <person name="Clum A."/>
            <person name="Lindquist E."/>
            <person name="Daum C."/>
            <person name="Ramamoorthy G.K."/>
            <person name="Gryganskyi A."/>
            <person name="Culley D."/>
            <person name="Magnuson J.K."/>
            <person name="James T.Y."/>
            <person name="O'Malley M.A."/>
            <person name="Stajich J.E."/>
            <person name="Spatafora J.W."/>
            <person name="Visel A."/>
            <person name="Grigoriev I.V."/>
        </authorList>
    </citation>
    <scope>NUCLEOTIDE SEQUENCE [LARGE SCALE GENOMIC DNA]</scope>
    <source>
        <strain evidence="2 3">JEL800</strain>
    </source>
</reference>
<accession>A0A1Y2C1A9</accession>
<keyword evidence="3" id="KW-1185">Reference proteome</keyword>
<dbReference type="STRING" id="329046.A0A1Y2C1A9"/>
<dbReference type="InterPro" id="IPR001245">
    <property type="entry name" value="Ser-Thr/Tyr_kinase_cat_dom"/>
</dbReference>
<proteinExistence type="predicted"/>
<keyword evidence="2" id="KW-0418">Kinase</keyword>
<dbReference type="OrthoDB" id="2160406at2759"/>
<sequence>MPPPLADLSSQMLQIEFNQILGIGSLATVYAGTLDGEPVAVKELPPISLGFATVLEGGKPVIIMERMATTLQKKLQSGPSIPLSSRILWLKQIAAALSHLHQLPDPVVHGDLRMSSILIDADGNAKLNNIGLYKLKKASRSYRTPDCHLAFLPPESYSEVGNGPTKAHDVYSFGMIVYETVTGRVPFDGTPAGAIPFLVMAGKRPERPDAGNDVPDWVWEIIERCWRQDLGGRPDMEEVEVLIGRGGIGGEAVESARVVEPPTYEQLNVSDLEYALNASIEEHHGGGSSSMSSQLQFLVPTPTILPPTYGEALREDLDILWDFLPTEFKSRNGIKDHAQLRNLKAGGGWLGDRVMFEWNGANRLVAIRLKTEGISGKIPVEFVALTELEEL</sequence>
<protein>
    <submittedName>
        <fullName evidence="2">Kinase-like protein</fullName>
    </submittedName>
</protein>
<dbReference type="InterPro" id="IPR011009">
    <property type="entry name" value="Kinase-like_dom_sf"/>
</dbReference>
<gene>
    <name evidence="2" type="ORF">BCR33DRAFT_719332</name>
</gene>
<dbReference type="InterPro" id="IPR000719">
    <property type="entry name" value="Prot_kinase_dom"/>
</dbReference>
<evidence type="ECO:0000259" key="1">
    <source>
        <dbReference type="PROSITE" id="PS50011"/>
    </source>
</evidence>
<dbReference type="Pfam" id="PF07714">
    <property type="entry name" value="PK_Tyr_Ser-Thr"/>
    <property type="match status" value="1"/>
</dbReference>
<dbReference type="PANTHER" id="PTHR44329">
    <property type="entry name" value="SERINE/THREONINE-PROTEIN KINASE TNNI3K-RELATED"/>
    <property type="match status" value="1"/>
</dbReference>
<dbReference type="SUPFAM" id="SSF56112">
    <property type="entry name" value="Protein kinase-like (PK-like)"/>
    <property type="match status" value="1"/>
</dbReference>
<dbReference type="PROSITE" id="PS50011">
    <property type="entry name" value="PROTEIN_KINASE_DOM"/>
    <property type="match status" value="1"/>
</dbReference>
<keyword evidence="2" id="KW-0808">Transferase</keyword>
<evidence type="ECO:0000313" key="3">
    <source>
        <dbReference type="Proteomes" id="UP000193642"/>
    </source>
</evidence>
<dbReference type="Gene3D" id="1.10.510.10">
    <property type="entry name" value="Transferase(Phosphotransferase) domain 1"/>
    <property type="match status" value="1"/>
</dbReference>
<comment type="caution">
    <text evidence="2">The sequence shown here is derived from an EMBL/GenBank/DDBJ whole genome shotgun (WGS) entry which is preliminary data.</text>
</comment>
<dbReference type="InterPro" id="IPR051681">
    <property type="entry name" value="Ser/Thr_Kinases-Pseudokinases"/>
</dbReference>
<dbReference type="GO" id="GO:0005524">
    <property type="term" value="F:ATP binding"/>
    <property type="evidence" value="ECO:0007669"/>
    <property type="project" value="InterPro"/>
</dbReference>
<dbReference type="Proteomes" id="UP000193642">
    <property type="component" value="Unassembled WGS sequence"/>
</dbReference>
<dbReference type="EMBL" id="MCGO01000034">
    <property type="protein sequence ID" value="ORY40810.1"/>
    <property type="molecule type" value="Genomic_DNA"/>
</dbReference>